<evidence type="ECO:0000256" key="2">
    <source>
        <dbReference type="ARBA" id="ARBA00022803"/>
    </source>
</evidence>
<feature type="repeat" description="TPR" evidence="3">
    <location>
        <begin position="276"/>
        <end position="309"/>
    </location>
</feature>
<dbReference type="PROSITE" id="PS00636">
    <property type="entry name" value="DNAJ_1"/>
    <property type="match status" value="1"/>
</dbReference>
<accession>A0A9K3PCF1</accession>
<dbReference type="PROSITE" id="PS50005">
    <property type="entry name" value="TPR"/>
    <property type="match status" value="4"/>
</dbReference>
<dbReference type="Pfam" id="PF00226">
    <property type="entry name" value="DnaJ"/>
    <property type="match status" value="1"/>
</dbReference>
<feature type="repeat" description="TPR" evidence="3">
    <location>
        <begin position="230"/>
        <end position="263"/>
    </location>
</feature>
<dbReference type="CDD" id="cd06257">
    <property type="entry name" value="DnaJ"/>
    <property type="match status" value="1"/>
</dbReference>
<feature type="repeat" description="TPR" evidence="3">
    <location>
        <begin position="48"/>
        <end position="81"/>
    </location>
</feature>
<dbReference type="Pfam" id="PF00515">
    <property type="entry name" value="TPR_1"/>
    <property type="match status" value="1"/>
</dbReference>
<dbReference type="InterPro" id="IPR001623">
    <property type="entry name" value="DnaJ_domain"/>
</dbReference>
<keyword evidence="1" id="KW-0677">Repeat</keyword>
<dbReference type="PROSITE" id="PS50076">
    <property type="entry name" value="DNAJ_2"/>
    <property type="match status" value="1"/>
</dbReference>
<dbReference type="PANTHER" id="PTHR45188">
    <property type="entry name" value="DNAJ PROTEIN P58IPK HOMOLOG"/>
    <property type="match status" value="1"/>
</dbReference>
<feature type="repeat" description="TPR" evidence="3">
    <location>
        <begin position="347"/>
        <end position="380"/>
    </location>
</feature>
<dbReference type="SMART" id="SM00028">
    <property type="entry name" value="TPR"/>
    <property type="match status" value="6"/>
</dbReference>
<dbReference type="InterPro" id="IPR019734">
    <property type="entry name" value="TPR_rpt"/>
</dbReference>
<reference evidence="5" key="2">
    <citation type="submission" date="2021-04" db="EMBL/GenBank/DDBJ databases">
        <authorList>
            <person name="Podell S."/>
        </authorList>
    </citation>
    <scope>NUCLEOTIDE SEQUENCE</scope>
    <source>
        <strain evidence="5">Hildebrandi</strain>
    </source>
</reference>
<evidence type="ECO:0000256" key="3">
    <source>
        <dbReference type="PROSITE-ProRule" id="PRU00339"/>
    </source>
</evidence>
<reference evidence="5" key="1">
    <citation type="journal article" date="2021" name="Sci. Rep.">
        <title>Diploid genomic architecture of Nitzschia inconspicua, an elite biomass production diatom.</title>
        <authorList>
            <person name="Oliver A."/>
            <person name="Podell S."/>
            <person name="Pinowska A."/>
            <person name="Traller J.C."/>
            <person name="Smith S.R."/>
            <person name="McClure R."/>
            <person name="Beliaev A."/>
            <person name="Bohutskyi P."/>
            <person name="Hill E.A."/>
            <person name="Rabines A."/>
            <person name="Zheng H."/>
            <person name="Allen L.Z."/>
            <person name="Kuo A."/>
            <person name="Grigoriev I.V."/>
            <person name="Allen A.E."/>
            <person name="Hazlebeck D."/>
            <person name="Allen E.E."/>
        </authorList>
    </citation>
    <scope>NUCLEOTIDE SEQUENCE</scope>
    <source>
        <strain evidence="5">Hildebrandi</strain>
    </source>
</reference>
<evidence type="ECO:0000256" key="1">
    <source>
        <dbReference type="ARBA" id="ARBA00022737"/>
    </source>
</evidence>
<evidence type="ECO:0000313" key="6">
    <source>
        <dbReference type="Proteomes" id="UP000693970"/>
    </source>
</evidence>
<protein>
    <submittedName>
        <fullName evidence="5">Chaperone protein DnaJ</fullName>
    </submittedName>
</protein>
<comment type="caution">
    <text evidence="5">The sequence shown here is derived from an EMBL/GenBank/DDBJ whole genome shotgun (WGS) entry which is preliminary data.</text>
</comment>
<dbReference type="EMBL" id="JAGRRH010000026">
    <property type="protein sequence ID" value="KAG7341591.1"/>
    <property type="molecule type" value="Genomic_DNA"/>
</dbReference>
<name>A0A9K3PCF1_9STRA</name>
<organism evidence="5 6">
    <name type="scientific">Nitzschia inconspicua</name>
    <dbReference type="NCBI Taxonomy" id="303405"/>
    <lineage>
        <taxon>Eukaryota</taxon>
        <taxon>Sar</taxon>
        <taxon>Stramenopiles</taxon>
        <taxon>Ochrophyta</taxon>
        <taxon>Bacillariophyta</taxon>
        <taxon>Bacillariophyceae</taxon>
        <taxon>Bacillariophycidae</taxon>
        <taxon>Bacillariales</taxon>
        <taxon>Bacillariaceae</taxon>
        <taxon>Nitzschia</taxon>
    </lineage>
</organism>
<feature type="domain" description="J" evidence="4">
    <location>
        <begin position="406"/>
        <end position="472"/>
    </location>
</feature>
<dbReference type="Proteomes" id="UP000693970">
    <property type="component" value="Unassembled WGS sequence"/>
</dbReference>
<evidence type="ECO:0000313" key="5">
    <source>
        <dbReference type="EMBL" id="KAG7341591.1"/>
    </source>
</evidence>
<dbReference type="AlphaFoldDB" id="A0A9K3PCF1"/>
<dbReference type="PROSITE" id="PS50293">
    <property type="entry name" value="TPR_REGION"/>
    <property type="match status" value="1"/>
</dbReference>
<dbReference type="InterPro" id="IPR018253">
    <property type="entry name" value="DnaJ_domain_CS"/>
</dbReference>
<evidence type="ECO:0000259" key="4">
    <source>
        <dbReference type="PROSITE" id="PS50076"/>
    </source>
</evidence>
<dbReference type="Pfam" id="PF14559">
    <property type="entry name" value="TPR_19"/>
    <property type="match status" value="1"/>
</dbReference>
<keyword evidence="6" id="KW-1185">Reference proteome</keyword>
<keyword evidence="2 3" id="KW-0802">TPR repeat</keyword>
<proteinExistence type="predicted"/>
<dbReference type="FunFam" id="1.10.287.110:FF:000055">
    <property type="entry name" value="DnaJ subfamily C member 7"/>
    <property type="match status" value="1"/>
</dbReference>
<dbReference type="PANTHER" id="PTHR45188:SF2">
    <property type="entry name" value="DNAJ HOMOLOG SUBFAMILY C MEMBER 7"/>
    <property type="match status" value="1"/>
</dbReference>
<gene>
    <name evidence="5" type="ORF">IV203_023544</name>
</gene>
<sequence length="513" mass="57982">MTVLTLNMIQIGRYALASLVYFAAATATVAASATATDRGSDDINTWSAGKLRSRAEEAFSLRQFADALKLYEKAVELEPDNAMNYFKLYKVHSRMKHLETALNDITKALELDGSNADWHMQKAKLLKSLGQCDRAVVEYQQMQKSGSSDSSVATALQEAQECEQTIAMAQKAMLDQDYRAAAHYFTAAMKFVDQAIDMQLQKAAALLETDDYYGVISDTGLILKQYPQHLEAFRLRGMAYFWLNDHNTAIKHFREGLKLDPEHKGCKEGHKLVKKIDKKKKKGDEAFDARNYKQAIQYYGEAIEIEPQHYVFARATMLKVVQAYSKDGQHDEAIKAAEHLVEEENTLEAYWALGDAYTNAEKFEDAVRIFRKALEEAPDGESEQTQQAKRKVQEAEVALKQSKEKNYYKILGLPRTATSKEIKKAYRELAMKWHPDKNPDNKEEAEKQFHDIGEAYEVLSDDELKAKYDRGEQVFDNQGGGGGGGGQHHFNAHQFFHQNFGGGGGARFHFRHG</sequence>
<dbReference type="OrthoDB" id="10250354at2759"/>
<dbReference type="SMART" id="SM00271">
    <property type="entry name" value="DnaJ"/>
    <property type="match status" value="1"/>
</dbReference>